<protein>
    <submittedName>
        <fullName evidence="1">Uncharacterized protein</fullName>
    </submittedName>
</protein>
<organism evidence="1 2">
    <name type="scientific">Goodea atripinnis</name>
    <dbReference type="NCBI Taxonomy" id="208336"/>
    <lineage>
        <taxon>Eukaryota</taxon>
        <taxon>Metazoa</taxon>
        <taxon>Chordata</taxon>
        <taxon>Craniata</taxon>
        <taxon>Vertebrata</taxon>
        <taxon>Euteleostomi</taxon>
        <taxon>Actinopterygii</taxon>
        <taxon>Neopterygii</taxon>
        <taxon>Teleostei</taxon>
        <taxon>Neoteleostei</taxon>
        <taxon>Acanthomorphata</taxon>
        <taxon>Ovalentaria</taxon>
        <taxon>Atherinomorphae</taxon>
        <taxon>Cyprinodontiformes</taxon>
        <taxon>Goodeidae</taxon>
        <taxon>Goodea</taxon>
    </lineage>
</organism>
<gene>
    <name evidence="1" type="ORF">GOODEAATRI_034391</name>
</gene>
<proteinExistence type="predicted"/>
<evidence type="ECO:0000313" key="2">
    <source>
        <dbReference type="Proteomes" id="UP001476798"/>
    </source>
</evidence>
<reference evidence="1 2" key="1">
    <citation type="submission" date="2021-06" db="EMBL/GenBank/DDBJ databases">
        <authorList>
            <person name="Palmer J.M."/>
        </authorList>
    </citation>
    <scope>NUCLEOTIDE SEQUENCE [LARGE SCALE GENOMIC DNA]</scope>
    <source>
        <strain evidence="1 2">GA_2019</strain>
        <tissue evidence="1">Muscle</tissue>
    </source>
</reference>
<dbReference type="Proteomes" id="UP001476798">
    <property type="component" value="Unassembled WGS sequence"/>
</dbReference>
<evidence type="ECO:0000313" key="1">
    <source>
        <dbReference type="EMBL" id="MEQ2183596.1"/>
    </source>
</evidence>
<name>A0ABV0PJG2_9TELE</name>
<sequence length="66" mass="7192">GFNFSLFFPFIVCKMNVHIRCKGNVAPNCGVNSVELANKLAEMGLQAGGLSKRNTMVEGLPFLHHS</sequence>
<keyword evidence="2" id="KW-1185">Reference proteome</keyword>
<dbReference type="EMBL" id="JAHRIO010078679">
    <property type="protein sequence ID" value="MEQ2183596.1"/>
    <property type="molecule type" value="Genomic_DNA"/>
</dbReference>
<comment type="caution">
    <text evidence="1">The sequence shown here is derived from an EMBL/GenBank/DDBJ whole genome shotgun (WGS) entry which is preliminary data.</text>
</comment>
<accession>A0ABV0PJG2</accession>
<feature type="non-terminal residue" evidence="1">
    <location>
        <position position="1"/>
    </location>
</feature>